<keyword evidence="9" id="KW-0479">Metal-binding</keyword>
<evidence type="ECO:0000313" key="13">
    <source>
        <dbReference type="Proteomes" id="UP001268896"/>
    </source>
</evidence>
<dbReference type="Gene3D" id="3.40.50.880">
    <property type="match status" value="1"/>
</dbReference>
<evidence type="ECO:0000256" key="7">
    <source>
        <dbReference type="PIRSR" id="PIRSR001084-1"/>
    </source>
</evidence>
<accession>A0AAW8USC1</accession>
<dbReference type="AlphaFoldDB" id="A0AAW8USC1"/>
<evidence type="ECO:0000256" key="1">
    <source>
        <dbReference type="ARBA" id="ARBA00001412"/>
    </source>
</evidence>
<dbReference type="InterPro" id="IPR003476">
    <property type="entry name" value="Glyco_hydro_42"/>
</dbReference>
<dbReference type="InterPro" id="IPR013780">
    <property type="entry name" value="Glyco_hydro_b"/>
</dbReference>
<evidence type="ECO:0000313" key="12">
    <source>
        <dbReference type="EMBL" id="MDT2964898.1"/>
    </source>
</evidence>
<evidence type="ECO:0000256" key="4">
    <source>
        <dbReference type="ARBA" id="ARBA00022801"/>
    </source>
</evidence>
<dbReference type="GO" id="GO:0004565">
    <property type="term" value="F:beta-galactosidase activity"/>
    <property type="evidence" value="ECO:0007669"/>
    <property type="project" value="UniProtKB-EC"/>
</dbReference>
<gene>
    <name evidence="12" type="ORF">P7I32_09745</name>
</gene>
<evidence type="ECO:0000259" key="10">
    <source>
        <dbReference type="Pfam" id="PF02449"/>
    </source>
</evidence>
<dbReference type="PANTHER" id="PTHR36447">
    <property type="entry name" value="BETA-GALACTOSIDASE GANA"/>
    <property type="match status" value="1"/>
</dbReference>
<dbReference type="PIRSF" id="PIRSF001084">
    <property type="entry name" value="B-galactosidase"/>
    <property type="match status" value="1"/>
</dbReference>
<feature type="binding site" evidence="8">
    <location>
        <position position="148"/>
    </location>
    <ligand>
        <name>substrate</name>
    </ligand>
</feature>
<evidence type="ECO:0000256" key="9">
    <source>
        <dbReference type="PIRSR" id="PIRSR001084-3"/>
    </source>
</evidence>
<sequence>MTKFFDRILFGGDYNPNQWPKEIWEEDIRIFKKASINSATVNVFSWAKIQPSENCYDFEELDQIIEKLSTEGFDIVLATSTAALPAWMFKKYPEVARTDYDGRHHKFGQRHNACPNSLVYQKYAERLATKLAERYGENPQVTCWHINNEYGGECYCDNCEKAFRVWLKDKYHTIEALNKAWNMEFWGHTVYEWDEIVLPNALSEGIGYDKTAFAGISIDYRRFNSDSLLKNYMMERDAIRKIDPTTPITTNLMGTFKGLDYFKWAKEMDLVSWDNYPSYNTPWSLVAMTHDLMRGLKQQPFMLMEQTPSQQNWQPYNSLKKPGQMRAQSYQTIAHGADTIQYFQLRRSIGACEKFHGAVIEHVGHEDTRVFRETAALGAELAQLSDIIGTQTQAQVAVIFDWDNYWALEYTSGPTVDLKYVEQIHRYYRYFYEQNIAVDLVPVDADLSKYKLVAAPVLYMIKEGMQERLTDFVMQGGALLTTYMSGIVDQSDNVHLGGYPGPLRELAGIWVEEIDALAPEQSNGVSLVNEDLTGTSNLVSDLIHLENAEALAHYTSNFYAGMPAVTKNTFGDGTVYYFGGQLEDQLQDQLFKTIVKETDITPVIEEATKLEIACRENEEAKFFVIINFHEEAQPLPEMFVGKTDLLTGKVLSSEMMLTQYTTYIVKEGRN</sequence>
<comment type="catalytic activity">
    <reaction evidence="1 6">
        <text>Hydrolysis of terminal non-reducing beta-D-galactose residues in beta-D-galactosides.</text>
        <dbReference type="EC" id="3.2.1.23"/>
    </reaction>
</comment>
<dbReference type="EC" id="3.2.1.23" evidence="3 6"/>
<dbReference type="InterPro" id="IPR029062">
    <property type="entry name" value="Class_I_gatase-like"/>
</dbReference>
<evidence type="ECO:0000256" key="8">
    <source>
        <dbReference type="PIRSR" id="PIRSR001084-2"/>
    </source>
</evidence>
<feature type="binding site" evidence="9">
    <location>
        <position position="114"/>
    </location>
    <ligand>
        <name>Zn(2+)</name>
        <dbReference type="ChEBI" id="CHEBI:29105"/>
    </ligand>
</feature>
<dbReference type="Pfam" id="PF02449">
    <property type="entry name" value="Glyco_hydro_42"/>
    <property type="match status" value="1"/>
</dbReference>
<feature type="binding site" evidence="8">
    <location>
        <position position="110"/>
    </location>
    <ligand>
        <name>substrate</name>
    </ligand>
</feature>
<keyword evidence="5 6" id="KW-0326">Glycosidase</keyword>
<protein>
    <recommendedName>
        <fullName evidence="3 6">Beta-galactosidase</fullName>
        <shortName evidence="6">Beta-gal</shortName>
        <ecNumber evidence="3 6">3.2.1.23</ecNumber>
    </recommendedName>
</protein>
<evidence type="ECO:0000259" key="11">
    <source>
        <dbReference type="Pfam" id="PF08532"/>
    </source>
</evidence>
<dbReference type="PANTHER" id="PTHR36447:SF1">
    <property type="entry name" value="BETA-GALACTOSIDASE GANA"/>
    <property type="match status" value="1"/>
</dbReference>
<dbReference type="InterPro" id="IPR017853">
    <property type="entry name" value="GH"/>
</dbReference>
<dbReference type="GO" id="GO:0046872">
    <property type="term" value="F:metal ion binding"/>
    <property type="evidence" value="ECO:0007669"/>
    <property type="project" value="UniProtKB-KW"/>
</dbReference>
<feature type="binding site" evidence="9">
    <location>
        <position position="156"/>
    </location>
    <ligand>
        <name>Zn(2+)</name>
        <dbReference type="ChEBI" id="CHEBI:29105"/>
    </ligand>
</feature>
<dbReference type="GO" id="GO:0005975">
    <property type="term" value="P:carbohydrate metabolic process"/>
    <property type="evidence" value="ECO:0007669"/>
    <property type="project" value="InterPro"/>
</dbReference>
<evidence type="ECO:0000256" key="6">
    <source>
        <dbReference type="PIRNR" id="PIRNR001084"/>
    </source>
</evidence>
<dbReference type="Pfam" id="PF08532">
    <property type="entry name" value="Glyco_hydro_42M"/>
    <property type="match status" value="1"/>
</dbReference>
<proteinExistence type="inferred from homology"/>
<feature type="binding site" evidence="9">
    <location>
        <position position="159"/>
    </location>
    <ligand>
        <name>Zn(2+)</name>
        <dbReference type="ChEBI" id="CHEBI:29105"/>
    </ligand>
</feature>
<evidence type="ECO:0000256" key="5">
    <source>
        <dbReference type="ARBA" id="ARBA00023295"/>
    </source>
</evidence>
<feature type="active site" description="Proton donor" evidence="7">
    <location>
        <position position="149"/>
    </location>
</feature>
<keyword evidence="4 6" id="KW-0378">Hydrolase</keyword>
<comment type="similarity">
    <text evidence="2 6">Belongs to the glycosyl hydrolase 42 family.</text>
</comment>
<evidence type="ECO:0000256" key="3">
    <source>
        <dbReference type="ARBA" id="ARBA00012756"/>
    </source>
</evidence>
<dbReference type="Proteomes" id="UP001268896">
    <property type="component" value="Unassembled WGS sequence"/>
</dbReference>
<dbReference type="CDD" id="cd03143">
    <property type="entry name" value="A4_beta-galactosidase_middle_domain"/>
    <property type="match status" value="1"/>
</dbReference>
<dbReference type="InterPro" id="IPR013738">
    <property type="entry name" value="Beta_galactosidase_Trimer"/>
</dbReference>
<dbReference type="SUPFAM" id="SSF51445">
    <property type="entry name" value="(Trans)glycosidases"/>
    <property type="match status" value="1"/>
</dbReference>
<dbReference type="Gene3D" id="3.20.20.80">
    <property type="entry name" value="Glycosidases"/>
    <property type="match status" value="1"/>
</dbReference>
<feature type="domain" description="Glycoside hydrolase family 42 N-terminal" evidence="10">
    <location>
        <begin position="13"/>
        <end position="383"/>
    </location>
</feature>
<dbReference type="SUPFAM" id="SSF52317">
    <property type="entry name" value="Class I glutamine amidotransferase-like"/>
    <property type="match status" value="1"/>
</dbReference>
<dbReference type="EMBL" id="JARQDV010000004">
    <property type="protein sequence ID" value="MDT2964898.1"/>
    <property type="molecule type" value="Genomic_DNA"/>
</dbReference>
<dbReference type="InterPro" id="IPR013529">
    <property type="entry name" value="Glyco_hydro_42_N"/>
</dbReference>
<feature type="binding site" evidence="8">
    <location>
        <position position="313"/>
    </location>
    <ligand>
        <name>substrate</name>
    </ligand>
</feature>
<reference evidence="12" key="1">
    <citation type="submission" date="2023-03" db="EMBL/GenBank/DDBJ databases">
        <authorList>
            <person name="Shen W."/>
            <person name="Cai J."/>
        </authorList>
    </citation>
    <scope>NUCLEOTIDE SEQUENCE</scope>
    <source>
        <strain evidence="12">K72-2</strain>
    </source>
</reference>
<dbReference type="Gene3D" id="2.60.40.1180">
    <property type="entry name" value="Golgi alpha-mannosidase II"/>
    <property type="match status" value="1"/>
</dbReference>
<dbReference type="GO" id="GO:0009341">
    <property type="term" value="C:beta-galactosidase complex"/>
    <property type="evidence" value="ECO:0007669"/>
    <property type="project" value="InterPro"/>
</dbReference>
<feature type="active site" description="Nucleophile" evidence="7">
    <location>
        <position position="305"/>
    </location>
</feature>
<dbReference type="RefSeq" id="WP_270290418.1">
    <property type="nucleotide sequence ID" value="NZ_JALKPN010000003.1"/>
</dbReference>
<name>A0AAW8USC1_ENTCA</name>
<organism evidence="12 13">
    <name type="scientific">Enterococcus casseliflavus</name>
    <name type="common">Enterococcus flavescens</name>
    <dbReference type="NCBI Taxonomy" id="37734"/>
    <lineage>
        <taxon>Bacteria</taxon>
        <taxon>Bacillati</taxon>
        <taxon>Bacillota</taxon>
        <taxon>Bacilli</taxon>
        <taxon>Lactobacillales</taxon>
        <taxon>Enterococcaceae</taxon>
        <taxon>Enterococcus</taxon>
    </lineage>
</organism>
<evidence type="ECO:0000256" key="2">
    <source>
        <dbReference type="ARBA" id="ARBA00005940"/>
    </source>
</evidence>
<keyword evidence="9" id="KW-0862">Zinc</keyword>
<comment type="caution">
    <text evidence="12">The sequence shown here is derived from an EMBL/GenBank/DDBJ whole genome shotgun (WGS) entry which is preliminary data.</text>
</comment>
<feature type="domain" description="Beta-galactosidase trimerisation" evidence="11">
    <location>
        <begin position="394"/>
        <end position="600"/>
    </location>
</feature>
<feature type="binding site" evidence="9">
    <location>
        <position position="154"/>
    </location>
    <ligand>
        <name>Zn(2+)</name>
        <dbReference type="ChEBI" id="CHEBI:29105"/>
    </ligand>
</feature>